<comment type="caution">
    <text evidence="2">The sequence shown here is derived from an EMBL/GenBank/DDBJ whole genome shotgun (WGS) entry which is preliminary data.</text>
</comment>
<protein>
    <recommendedName>
        <fullName evidence="1">Poor homologous synapsis 1 PH domain-containing protein</fullName>
    </recommendedName>
</protein>
<dbReference type="Proteomes" id="UP000655225">
    <property type="component" value="Unassembled WGS sequence"/>
</dbReference>
<dbReference type="OrthoDB" id="1864854at2759"/>
<organism evidence="2 3">
    <name type="scientific">Tetracentron sinense</name>
    <name type="common">Spur-leaf</name>
    <dbReference type="NCBI Taxonomy" id="13715"/>
    <lineage>
        <taxon>Eukaryota</taxon>
        <taxon>Viridiplantae</taxon>
        <taxon>Streptophyta</taxon>
        <taxon>Embryophyta</taxon>
        <taxon>Tracheophyta</taxon>
        <taxon>Spermatophyta</taxon>
        <taxon>Magnoliopsida</taxon>
        <taxon>Trochodendrales</taxon>
        <taxon>Trochodendraceae</taxon>
        <taxon>Tetracentron</taxon>
    </lineage>
</organism>
<dbReference type="AlphaFoldDB" id="A0A834Z9M1"/>
<evidence type="ECO:0000313" key="2">
    <source>
        <dbReference type="EMBL" id="KAF8399756.1"/>
    </source>
</evidence>
<dbReference type="EMBL" id="JABCRI010000010">
    <property type="protein sequence ID" value="KAF8399756.1"/>
    <property type="molecule type" value="Genomic_DNA"/>
</dbReference>
<dbReference type="InterPro" id="IPR057619">
    <property type="entry name" value="PH_PHS1"/>
</dbReference>
<feature type="domain" description="Poor homologous synapsis 1 PH" evidence="1">
    <location>
        <begin position="22"/>
        <end position="89"/>
    </location>
</feature>
<dbReference type="OMA" id="NFQSNFA"/>
<keyword evidence="3" id="KW-1185">Reference proteome</keyword>
<name>A0A834Z9M1_TETSI</name>
<evidence type="ECO:0000313" key="3">
    <source>
        <dbReference type="Proteomes" id="UP000655225"/>
    </source>
</evidence>
<proteinExistence type="predicted"/>
<accession>A0A834Z9M1</accession>
<evidence type="ECO:0000259" key="1">
    <source>
        <dbReference type="Pfam" id="PF25349"/>
    </source>
</evidence>
<reference evidence="2 3" key="1">
    <citation type="submission" date="2020-04" db="EMBL/GenBank/DDBJ databases">
        <title>Plant Genome Project.</title>
        <authorList>
            <person name="Zhang R.-G."/>
        </authorList>
    </citation>
    <scope>NUCLEOTIDE SEQUENCE [LARGE SCALE GENOMIC DNA]</scope>
    <source>
        <strain evidence="2">YNK0</strain>
        <tissue evidence="2">Leaf</tissue>
    </source>
</reference>
<gene>
    <name evidence="2" type="ORF">HHK36_015627</name>
</gene>
<dbReference type="Pfam" id="PF25349">
    <property type="entry name" value="PH_PHS1"/>
    <property type="match status" value="1"/>
</dbReference>
<sequence length="314" mass="34971">MAGAHSIMAAENMETSLSAIKDQWEIEFSRFFNYPSLSSTSLSLKPINFKRIRCRGTWISSSSTASLHLLTYHSNPEVILIVSFRGMIHIQKFALRFSTSCEAQTFLNALKESLKVVRNIGLPISGFGSEILSQSEFISSNGLQFRADEEFSFVTPVDAYTPQRPPALKYEGEEHTCSQETVLSCYGEGISESLPPSFTALLTNCCAEAGQEQSTIVPEEIDLQTQITVSVHTLHLLLLVDVLGTAYSCTLVLVITTDWSETPLDLYFPSEFNRGTEYYCSAIPSIVAPLEIHDGFFLPCYVEHSRASYQRNGR</sequence>